<gene>
    <name evidence="3" type="ORF">DQQ10_10980</name>
</gene>
<dbReference type="NCBIfam" id="TIGR03519">
    <property type="entry name" value="T9SS_PorP_fam"/>
    <property type="match status" value="1"/>
</dbReference>
<name>A0A364Y6H6_9BACT</name>
<evidence type="ECO:0000313" key="3">
    <source>
        <dbReference type="EMBL" id="RAW01417.1"/>
    </source>
</evidence>
<dbReference type="Pfam" id="PF05036">
    <property type="entry name" value="SPOR"/>
    <property type="match status" value="1"/>
</dbReference>
<evidence type="ECO:0000259" key="2">
    <source>
        <dbReference type="PROSITE" id="PS51724"/>
    </source>
</evidence>
<feature type="domain" description="SPOR" evidence="2">
    <location>
        <begin position="353"/>
        <end position="430"/>
    </location>
</feature>
<dbReference type="InterPro" id="IPR007730">
    <property type="entry name" value="SPOR-like_dom"/>
</dbReference>
<dbReference type="Proteomes" id="UP000251889">
    <property type="component" value="Unassembled WGS sequence"/>
</dbReference>
<feature type="chain" id="PRO_5016769625" description="SPOR domain-containing protein" evidence="1">
    <location>
        <begin position="21"/>
        <end position="436"/>
    </location>
</feature>
<reference evidence="3 4" key="1">
    <citation type="submission" date="2018-06" db="EMBL/GenBank/DDBJ databases">
        <title>Chryseolinea flavus sp. nov., a member of the phylum Bacteroidetes isolated from soil.</title>
        <authorList>
            <person name="Li Y."/>
            <person name="Wang J."/>
        </authorList>
    </citation>
    <scope>NUCLEOTIDE SEQUENCE [LARGE SCALE GENOMIC DNA]</scope>
    <source>
        <strain evidence="3 4">SDU1-6</strain>
    </source>
</reference>
<dbReference type="Pfam" id="PF11751">
    <property type="entry name" value="PorP_SprF"/>
    <property type="match status" value="1"/>
</dbReference>
<dbReference type="InterPro" id="IPR019861">
    <property type="entry name" value="PorP/SprF_Bacteroidetes"/>
</dbReference>
<sequence length="436" mass="49324">MRYFFYSIILTLSCCAGALAQNYAVYNSFYVNPFLYNPAEAATENASLYIMHRQQWMGIEGAPMLTGLSYNSLINDTRAGYGVRFSNYSRGVLNTTDFSATYCYGIGLSQKTFLFFGLSGGAISNTIDLNKVDDPDDPAIAEYLNSNIQPVANFGMLLRSASGLNLGISLPQLFTPKFNSTQSFGSTGVSPFDNIFITAYYKRKVEGKIVNRRKGGMRSRVKTKESIAPLEFYLNYKYSALGNSQFEVLGKFNLSQNFWLGASYKMPYGFTGNFGININKFTFGYSYEPNTQPETGFSNGTHDVIIGLKIGQKKRFKKAAPLLRSQIQSTAETRHTARFQEDIEDPDNITREEVKKKKYYVVIRSFGDFSQADTYKKKLIEQKFNADVFYHEKDKKYYVHVLETTKASDANEEVKNLKNFTKLKDAKVLTVINTEK</sequence>
<evidence type="ECO:0000313" key="4">
    <source>
        <dbReference type="Proteomes" id="UP000251889"/>
    </source>
</evidence>
<feature type="signal peptide" evidence="1">
    <location>
        <begin position="1"/>
        <end position="20"/>
    </location>
</feature>
<dbReference type="OrthoDB" id="1114455at2"/>
<proteinExistence type="predicted"/>
<dbReference type="SUPFAM" id="SSF110997">
    <property type="entry name" value="Sporulation related repeat"/>
    <property type="match status" value="1"/>
</dbReference>
<evidence type="ECO:0000256" key="1">
    <source>
        <dbReference type="SAM" id="SignalP"/>
    </source>
</evidence>
<dbReference type="EMBL" id="QMFY01000004">
    <property type="protein sequence ID" value="RAW01417.1"/>
    <property type="molecule type" value="Genomic_DNA"/>
</dbReference>
<protein>
    <recommendedName>
        <fullName evidence="2">SPOR domain-containing protein</fullName>
    </recommendedName>
</protein>
<keyword evidence="4" id="KW-1185">Reference proteome</keyword>
<comment type="caution">
    <text evidence="3">The sequence shown here is derived from an EMBL/GenBank/DDBJ whole genome shotgun (WGS) entry which is preliminary data.</text>
</comment>
<dbReference type="RefSeq" id="WP_112746903.1">
    <property type="nucleotide sequence ID" value="NZ_QMFY01000004.1"/>
</dbReference>
<dbReference type="GO" id="GO:0042834">
    <property type="term" value="F:peptidoglycan binding"/>
    <property type="evidence" value="ECO:0007669"/>
    <property type="project" value="InterPro"/>
</dbReference>
<dbReference type="PROSITE" id="PS51724">
    <property type="entry name" value="SPOR"/>
    <property type="match status" value="1"/>
</dbReference>
<dbReference type="AlphaFoldDB" id="A0A364Y6H6"/>
<keyword evidence="1" id="KW-0732">Signal</keyword>
<organism evidence="3 4">
    <name type="scientific">Pseudochryseolinea flava</name>
    <dbReference type="NCBI Taxonomy" id="2059302"/>
    <lineage>
        <taxon>Bacteria</taxon>
        <taxon>Pseudomonadati</taxon>
        <taxon>Bacteroidota</taxon>
        <taxon>Cytophagia</taxon>
        <taxon>Cytophagales</taxon>
        <taxon>Fulvivirgaceae</taxon>
        <taxon>Pseudochryseolinea</taxon>
    </lineage>
</organism>
<accession>A0A364Y6H6</accession>
<dbReference type="InterPro" id="IPR036680">
    <property type="entry name" value="SPOR-like_sf"/>
</dbReference>